<evidence type="ECO:0000313" key="2">
    <source>
        <dbReference type="Proteomes" id="UP001500879"/>
    </source>
</evidence>
<keyword evidence="2" id="KW-1185">Reference proteome</keyword>
<comment type="caution">
    <text evidence="1">The sequence shown here is derived from an EMBL/GenBank/DDBJ whole genome shotgun (WGS) entry which is preliminary data.</text>
</comment>
<reference evidence="1 2" key="1">
    <citation type="journal article" date="2019" name="Int. J. Syst. Evol. Microbiol.">
        <title>The Global Catalogue of Microorganisms (GCM) 10K type strain sequencing project: providing services to taxonomists for standard genome sequencing and annotation.</title>
        <authorList>
            <consortium name="The Broad Institute Genomics Platform"/>
            <consortium name="The Broad Institute Genome Sequencing Center for Infectious Disease"/>
            <person name="Wu L."/>
            <person name="Ma J."/>
        </authorList>
    </citation>
    <scope>NUCLEOTIDE SEQUENCE [LARGE SCALE GENOMIC DNA]</scope>
    <source>
        <strain evidence="1 2">JCM 4788</strain>
    </source>
</reference>
<dbReference type="EMBL" id="BAAABX010000027">
    <property type="protein sequence ID" value="GAA0403766.1"/>
    <property type="molecule type" value="Genomic_DNA"/>
</dbReference>
<organism evidence="1 2">
    <name type="scientific">Streptomyces luteireticuli</name>
    <dbReference type="NCBI Taxonomy" id="173858"/>
    <lineage>
        <taxon>Bacteria</taxon>
        <taxon>Bacillati</taxon>
        <taxon>Actinomycetota</taxon>
        <taxon>Actinomycetes</taxon>
        <taxon>Kitasatosporales</taxon>
        <taxon>Streptomycetaceae</taxon>
        <taxon>Streptomyces</taxon>
    </lineage>
</organism>
<dbReference type="Proteomes" id="UP001500879">
    <property type="component" value="Unassembled WGS sequence"/>
</dbReference>
<protein>
    <submittedName>
        <fullName evidence="1">Uncharacterized protein</fullName>
    </submittedName>
</protein>
<proteinExistence type="predicted"/>
<gene>
    <name evidence="1" type="ORF">GCM10010357_25970</name>
</gene>
<evidence type="ECO:0000313" key="1">
    <source>
        <dbReference type="EMBL" id="GAA0403766.1"/>
    </source>
</evidence>
<sequence>MRTTGPEFPRGAWLMDTRREKVGQVMDRNGQNVWLRPPGGGREWEARAEALRLATPEERHRSGVHPLTKRRFRVSWVGPSVVTEEEAAAPDLWDNS</sequence>
<name>A0ABN0YP83_9ACTN</name>
<accession>A0ABN0YP83</accession>